<evidence type="ECO:0000313" key="9">
    <source>
        <dbReference type="Proteomes" id="UP000245591"/>
    </source>
</evidence>
<dbReference type="AlphaFoldDB" id="A0A2U1JAC5"/>
<evidence type="ECO:0000256" key="3">
    <source>
        <dbReference type="ARBA" id="ARBA00022692"/>
    </source>
</evidence>
<dbReference type="SMART" id="SM00014">
    <property type="entry name" value="acidPPc"/>
    <property type="match status" value="1"/>
</dbReference>
<feature type="domain" description="Phosphatidic acid phosphatase type 2/haloperoxidase" evidence="7">
    <location>
        <begin position="88"/>
        <end position="250"/>
    </location>
</feature>
<dbReference type="PANTHER" id="PTHR10165:SF35">
    <property type="entry name" value="RE23632P"/>
    <property type="match status" value="1"/>
</dbReference>
<dbReference type="SUPFAM" id="SSF48317">
    <property type="entry name" value="Acid phosphatase/Vanadium-dependent haloperoxidase"/>
    <property type="match status" value="1"/>
</dbReference>
<keyword evidence="3 6" id="KW-0812">Transmembrane</keyword>
<sequence>MDVPRKKYFISYLPDWIALILFGVIGAAFTFLKPFDREFSINDKSIQHQFKSDSVPFWLAVVICYIVPVIAIVIICLFVKRSFYNMHIGILAITLAQVITLTFTNIIKNMVGRHRPDFIARCKPDLSKINMASAFSIPLNTTILSDPTLSFFTNTICTNQDKNVLHDGMRSFPSGHSSASFCGLFFFSLYLAGALSLYDRKGYAAKAIIFVIPLLVASVIAVSRTSDYRHHWQDVTVGGLLGMVVAYFVYYVYYPKLSSSSCNSPYYQRFSDTEYRSHDEEEEFADFNSNSRQN</sequence>
<proteinExistence type="inferred from homology"/>
<feature type="transmembrane region" description="Helical" evidence="6">
    <location>
        <begin position="16"/>
        <end position="35"/>
    </location>
</feature>
<gene>
    <name evidence="8" type="ORF">BB558_001935</name>
</gene>
<evidence type="ECO:0000313" key="8">
    <source>
        <dbReference type="EMBL" id="PWA01913.1"/>
    </source>
</evidence>
<name>A0A2U1JAC5_SMIAN</name>
<feature type="transmembrane region" description="Helical" evidence="6">
    <location>
        <begin position="235"/>
        <end position="254"/>
    </location>
</feature>
<dbReference type="GO" id="GO:0006644">
    <property type="term" value="P:phospholipid metabolic process"/>
    <property type="evidence" value="ECO:0007669"/>
    <property type="project" value="InterPro"/>
</dbReference>
<dbReference type="GO" id="GO:0016020">
    <property type="term" value="C:membrane"/>
    <property type="evidence" value="ECO:0007669"/>
    <property type="project" value="UniProtKB-SubCell"/>
</dbReference>
<feature type="transmembrane region" description="Helical" evidence="6">
    <location>
        <begin position="179"/>
        <end position="198"/>
    </location>
</feature>
<keyword evidence="4 6" id="KW-1133">Transmembrane helix</keyword>
<dbReference type="InterPro" id="IPR036938">
    <property type="entry name" value="PAP2/HPO_sf"/>
</dbReference>
<evidence type="ECO:0000256" key="4">
    <source>
        <dbReference type="ARBA" id="ARBA00022989"/>
    </source>
</evidence>
<keyword evidence="9" id="KW-1185">Reference proteome</keyword>
<comment type="similarity">
    <text evidence="2">Belongs to the PA-phosphatase related phosphoesterase family.</text>
</comment>
<evidence type="ECO:0000256" key="6">
    <source>
        <dbReference type="SAM" id="Phobius"/>
    </source>
</evidence>
<dbReference type="PANTHER" id="PTHR10165">
    <property type="entry name" value="LIPID PHOSPHATE PHOSPHATASE"/>
    <property type="match status" value="1"/>
</dbReference>
<comment type="subcellular location">
    <subcellularLocation>
        <location evidence="1">Membrane</location>
        <topology evidence="1">Multi-pass membrane protein</topology>
    </subcellularLocation>
</comment>
<evidence type="ECO:0000256" key="5">
    <source>
        <dbReference type="ARBA" id="ARBA00023136"/>
    </source>
</evidence>
<dbReference type="Proteomes" id="UP000245591">
    <property type="component" value="Unassembled WGS sequence"/>
</dbReference>
<reference evidence="8 9" key="1">
    <citation type="journal article" date="2018" name="MBio">
        <title>Comparative Genomics Reveals the Core Gene Toolbox for the Fungus-Insect Symbiosis.</title>
        <authorList>
            <person name="Wang Y."/>
            <person name="Stata M."/>
            <person name="Wang W."/>
            <person name="Stajich J.E."/>
            <person name="White M.M."/>
            <person name="Moncalvo J.M."/>
        </authorList>
    </citation>
    <scope>NUCLEOTIDE SEQUENCE [LARGE SCALE GENOMIC DNA]</scope>
    <source>
        <strain evidence="8 9">AUS-126-30</strain>
    </source>
</reference>
<feature type="transmembrane region" description="Helical" evidence="6">
    <location>
        <begin position="204"/>
        <end position="223"/>
    </location>
</feature>
<dbReference type="GO" id="GO:0008195">
    <property type="term" value="F:phosphatidate phosphatase activity"/>
    <property type="evidence" value="ECO:0007669"/>
    <property type="project" value="TreeGrafter"/>
</dbReference>
<dbReference type="Gene3D" id="1.20.144.10">
    <property type="entry name" value="Phosphatidic acid phosphatase type 2/haloperoxidase"/>
    <property type="match status" value="1"/>
</dbReference>
<dbReference type="GO" id="GO:0046839">
    <property type="term" value="P:phospholipid dephosphorylation"/>
    <property type="evidence" value="ECO:0007669"/>
    <property type="project" value="TreeGrafter"/>
</dbReference>
<dbReference type="Pfam" id="PF01569">
    <property type="entry name" value="PAP2"/>
    <property type="match status" value="1"/>
</dbReference>
<feature type="transmembrane region" description="Helical" evidence="6">
    <location>
        <begin position="86"/>
        <end position="107"/>
    </location>
</feature>
<protein>
    <recommendedName>
        <fullName evidence="7">Phosphatidic acid phosphatase type 2/haloperoxidase domain-containing protein</fullName>
    </recommendedName>
</protein>
<keyword evidence="5 6" id="KW-0472">Membrane</keyword>
<dbReference type="InterPro" id="IPR000326">
    <property type="entry name" value="PAP2/HPO"/>
</dbReference>
<dbReference type="EMBL" id="MBFU01000120">
    <property type="protein sequence ID" value="PWA01913.1"/>
    <property type="molecule type" value="Genomic_DNA"/>
</dbReference>
<evidence type="ECO:0000256" key="2">
    <source>
        <dbReference type="ARBA" id="ARBA00008816"/>
    </source>
</evidence>
<accession>A0A2U1JAC5</accession>
<organism evidence="8 9">
    <name type="scientific">Smittium angustum</name>
    <dbReference type="NCBI Taxonomy" id="133377"/>
    <lineage>
        <taxon>Eukaryota</taxon>
        <taxon>Fungi</taxon>
        <taxon>Fungi incertae sedis</taxon>
        <taxon>Zoopagomycota</taxon>
        <taxon>Kickxellomycotina</taxon>
        <taxon>Harpellomycetes</taxon>
        <taxon>Harpellales</taxon>
        <taxon>Legeriomycetaceae</taxon>
        <taxon>Smittium</taxon>
    </lineage>
</organism>
<dbReference type="CDD" id="cd03390">
    <property type="entry name" value="PAP2_containing_1_like"/>
    <property type="match status" value="1"/>
</dbReference>
<dbReference type="InterPro" id="IPR043216">
    <property type="entry name" value="PAP-like"/>
</dbReference>
<evidence type="ECO:0000259" key="7">
    <source>
        <dbReference type="SMART" id="SM00014"/>
    </source>
</evidence>
<evidence type="ECO:0000256" key="1">
    <source>
        <dbReference type="ARBA" id="ARBA00004141"/>
    </source>
</evidence>
<comment type="caution">
    <text evidence="8">The sequence shown here is derived from an EMBL/GenBank/DDBJ whole genome shotgun (WGS) entry which is preliminary data.</text>
</comment>
<feature type="transmembrane region" description="Helical" evidence="6">
    <location>
        <begin position="55"/>
        <end position="80"/>
    </location>
</feature>